<name>A0A6J6DV58_9ZZZZ</name>
<feature type="compositionally biased region" description="Basic and acidic residues" evidence="1">
    <location>
        <begin position="178"/>
        <end position="192"/>
    </location>
</feature>
<dbReference type="EMBL" id="CAEZSR010000084">
    <property type="protein sequence ID" value="CAB4568100.1"/>
    <property type="molecule type" value="Genomic_DNA"/>
</dbReference>
<sequence>MKTRLQALALLDRAMSAMTDAELEALVATLPEDHVAALDKLAGAREVGFDDPAARTAAVRAAVARGRMSGGLEQITTVLTDPCLADFITALGDKSDNPSEDDLQAILPERIEQHGLATVRLTIAASIAGEAAASVMLTRVLKHDPVVALPPAAEAAAPTVLVRSADDDTKAKRKAAKERKQAEARSRREQAAKARNRA</sequence>
<protein>
    <submittedName>
        <fullName evidence="2">Unannotated protein</fullName>
    </submittedName>
</protein>
<evidence type="ECO:0000313" key="2">
    <source>
        <dbReference type="EMBL" id="CAB4568100.1"/>
    </source>
</evidence>
<dbReference type="AlphaFoldDB" id="A0A6J6DV58"/>
<evidence type="ECO:0000256" key="1">
    <source>
        <dbReference type="SAM" id="MobiDB-lite"/>
    </source>
</evidence>
<proteinExistence type="predicted"/>
<accession>A0A6J6DV58</accession>
<reference evidence="2" key="1">
    <citation type="submission" date="2020-05" db="EMBL/GenBank/DDBJ databases">
        <authorList>
            <person name="Chiriac C."/>
            <person name="Salcher M."/>
            <person name="Ghai R."/>
            <person name="Kavagutti S V."/>
        </authorList>
    </citation>
    <scope>NUCLEOTIDE SEQUENCE</scope>
</reference>
<organism evidence="2">
    <name type="scientific">freshwater metagenome</name>
    <dbReference type="NCBI Taxonomy" id="449393"/>
    <lineage>
        <taxon>unclassified sequences</taxon>
        <taxon>metagenomes</taxon>
        <taxon>ecological metagenomes</taxon>
    </lineage>
</organism>
<feature type="region of interest" description="Disordered" evidence="1">
    <location>
        <begin position="157"/>
        <end position="198"/>
    </location>
</feature>
<gene>
    <name evidence="2" type="ORF">UFOPK1493_02215</name>
</gene>